<dbReference type="Pfam" id="PF18911">
    <property type="entry name" value="PKD_4"/>
    <property type="match status" value="7"/>
</dbReference>
<dbReference type="KEGG" id="mmj:MSMAS_1036"/>
<evidence type="ECO:0000256" key="1">
    <source>
        <dbReference type="SAM" id="MobiDB-lite"/>
    </source>
</evidence>
<dbReference type="PATRIC" id="fig|213585.10.peg.1283"/>
<feature type="domain" description="PKD" evidence="3">
    <location>
        <begin position="372"/>
        <end position="455"/>
    </location>
</feature>
<evidence type="ECO:0000313" key="5">
    <source>
        <dbReference type="Proteomes" id="UP000033097"/>
    </source>
</evidence>
<dbReference type="InterPro" id="IPR013783">
    <property type="entry name" value="Ig-like_fold"/>
</dbReference>
<feature type="domain" description="PKD" evidence="3">
    <location>
        <begin position="123"/>
        <end position="186"/>
    </location>
</feature>
<dbReference type="Gene3D" id="2.60.40.10">
    <property type="entry name" value="Immunoglobulins"/>
    <property type="match status" value="7"/>
</dbReference>
<feature type="compositionally biased region" description="Polar residues" evidence="1">
    <location>
        <begin position="245"/>
        <end position="255"/>
    </location>
</feature>
<dbReference type="PROSITE" id="PS50093">
    <property type="entry name" value="PKD"/>
    <property type="match status" value="7"/>
</dbReference>
<reference evidence="4 5" key="1">
    <citation type="submission" date="2014-07" db="EMBL/GenBank/DDBJ databases">
        <title>Methanogenic archaea and the global carbon cycle.</title>
        <authorList>
            <person name="Henriksen J.R."/>
            <person name="Luke J."/>
            <person name="Reinhart S."/>
            <person name="Benedict M.N."/>
            <person name="Youngblut N.D."/>
            <person name="Metcalf M.E."/>
            <person name="Whitaker R.J."/>
            <person name="Metcalf W.W."/>
        </authorList>
    </citation>
    <scope>NUCLEOTIDE SEQUENCE [LARGE SCALE GENOMIC DNA]</scope>
    <source>
        <strain evidence="4 5">S-6</strain>
    </source>
</reference>
<proteinExistence type="predicted"/>
<dbReference type="PANTHER" id="PTHR36842:SF1">
    <property type="entry name" value="PROTEIN TOLB"/>
    <property type="match status" value="1"/>
</dbReference>
<feature type="domain" description="PKD" evidence="3">
    <location>
        <begin position="36"/>
        <end position="103"/>
    </location>
</feature>
<feature type="domain" description="PKD" evidence="3">
    <location>
        <begin position="206"/>
        <end position="289"/>
    </location>
</feature>
<dbReference type="EMBL" id="CP009512">
    <property type="protein sequence ID" value="AKB64232.1"/>
    <property type="molecule type" value="Genomic_DNA"/>
</dbReference>
<feature type="transmembrane region" description="Helical" evidence="2">
    <location>
        <begin position="841"/>
        <end position="864"/>
    </location>
</feature>
<dbReference type="CDD" id="cd00146">
    <property type="entry name" value="PKD"/>
    <property type="match status" value="7"/>
</dbReference>
<dbReference type="NCBIfam" id="TIGR04213">
    <property type="entry name" value="PGF_pre_PGF"/>
    <property type="match status" value="1"/>
</dbReference>
<dbReference type="InterPro" id="IPR035986">
    <property type="entry name" value="PKD_dom_sf"/>
</dbReference>
<evidence type="ECO:0000259" key="3">
    <source>
        <dbReference type="PROSITE" id="PS50093"/>
    </source>
</evidence>
<gene>
    <name evidence="4" type="ORF">MSMAS_1036</name>
</gene>
<feature type="region of interest" description="Disordered" evidence="1">
    <location>
        <begin position="55"/>
        <end position="83"/>
    </location>
</feature>
<feature type="compositionally biased region" description="Gly residues" evidence="1">
    <location>
        <begin position="627"/>
        <end position="643"/>
    </location>
</feature>
<feature type="region of interest" description="Disordered" evidence="1">
    <location>
        <begin position="234"/>
        <end position="255"/>
    </location>
</feature>
<evidence type="ECO:0000256" key="2">
    <source>
        <dbReference type="SAM" id="Phobius"/>
    </source>
</evidence>
<dbReference type="InterPro" id="IPR026453">
    <property type="entry name" value="PGF_pre_PGF"/>
</dbReference>
<keyword evidence="2" id="KW-0472">Membrane</keyword>
<organism evidence="4 5">
    <name type="scientific">Methanosarcina mazei S-6</name>
    <dbReference type="NCBI Taxonomy" id="213585"/>
    <lineage>
        <taxon>Archaea</taxon>
        <taxon>Methanobacteriati</taxon>
        <taxon>Methanobacteriota</taxon>
        <taxon>Stenosarchaea group</taxon>
        <taxon>Methanomicrobia</taxon>
        <taxon>Methanosarcinales</taxon>
        <taxon>Methanosarcinaceae</taxon>
        <taxon>Methanosarcina</taxon>
    </lineage>
</organism>
<evidence type="ECO:0000313" key="4">
    <source>
        <dbReference type="EMBL" id="AKB64232.1"/>
    </source>
</evidence>
<dbReference type="PANTHER" id="PTHR36842">
    <property type="entry name" value="PROTEIN TOLB HOMOLOG"/>
    <property type="match status" value="1"/>
</dbReference>
<dbReference type="FunFam" id="2.60.40.10:FF:000270">
    <property type="entry name" value="Cell surface protein"/>
    <property type="match status" value="7"/>
</dbReference>
<keyword evidence="2" id="KW-0812">Transmembrane</keyword>
<dbReference type="InterPro" id="IPR000601">
    <property type="entry name" value="PKD_dom"/>
</dbReference>
<sequence length="870" mass="92427">MKQITVLIVLFFLSPLLAVVVGSDLGSAADSGNESITADFSASPLTGEAPLTVQFTDRSTGSPETWEWDFGDGGTSSAKNPSHTYSRAGTYTVSLEAGNGVSSDSEVKTDYITIKEKPVVPVVEASFSANTTSGKAPLTVRFTDSSGGGPTSWKWDFGDGTTSATQNPVHTYSAAGKYSVNLRATNGTVSDDITRSDYITVDGNGPLASFTASPLEGLAPLAVQFTDTSTGSPTKWEWDFGDGGKSTSKSPSHTYSGAGKYTVKLTVTNSYGSDTADSSVNAYSITAPVADFSANPVSGSVPLSVQFTDMSSNGPTAWEWDFNSDGAVDSTEQNPVYVYTSEGVYSVTLNAVNGTATGTETKSSFITAGNMPVAAFTASPQEGNAPLTVQFNDTSSGNVDSWFWEFGDGNTSTARSPSYIYSSAGNYNVKLTVTNSFGSNSTEVPSSVKVLSDTAPSPDFTSNITSGKAPLTVQFEDLSTGGPTAWEWDFNSDGTIDSTEQSPVHEFADTGFYTVTLRAGNGTAWDSITKSEYIMVGDGLHASFTVSAREGGVPLAVQFTDTSVGNITSWHWDFGDGSTSTSQNPSHEYTETGSYSVTLNVSNAYGYSSVTWADYIKAGEEEKVSSGSGGSGGSSAGGGGGGSPEPASNVEVKELAQEFITTGDRIKFEFTRNATAIVYVKFDSKRTLGKTTTMIEQLKGRSVLTPKEPPGKVYKYLNIWVGNEGIAAPQNIANAIIGFRVRSTEISKNETEGPSVFMYRYSEGKWNALPTRKMGEDGQYMYFESRTPGFSPFAIITGKKAIEYKENETETEEPLPELLKDSRQAEMPDSWSVPAAEYKDWSGVSTAIKVIVGFLVILLIGIAVTEKKKR</sequence>
<feature type="domain" description="PKD" evidence="3">
    <location>
        <begin position="540"/>
        <end position="611"/>
    </location>
</feature>
<feature type="domain" description="PKD" evidence="3">
    <location>
        <begin position="288"/>
        <end position="368"/>
    </location>
</feature>
<protein>
    <submittedName>
        <fullName evidence="4">Cell surface protein</fullName>
    </submittedName>
</protein>
<dbReference type="AlphaFoldDB" id="A0A0E3RID4"/>
<dbReference type="Proteomes" id="UP000033097">
    <property type="component" value="Chromosome"/>
</dbReference>
<dbReference type="HOGENOM" id="CLU_010775_0_0_2"/>
<feature type="region of interest" description="Disordered" evidence="1">
    <location>
        <begin position="623"/>
        <end position="648"/>
    </location>
</feature>
<keyword evidence="2" id="KW-1133">Transmembrane helix</keyword>
<accession>A0A0E3RID4</accession>
<dbReference type="InterPro" id="IPR022409">
    <property type="entry name" value="PKD/Chitinase_dom"/>
</dbReference>
<name>A0A0E3RID4_METMZ</name>
<dbReference type="SUPFAM" id="SSF49299">
    <property type="entry name" value="PKD domain"/>
    <property type="match status" value="7"/>
</dbReference>
<feature type="domain" description="PKD" evidence="3">
    <location>
        <begin position="456"/>
        <end position="521"/>
    </location>
</feature>
<dbReference type="SMART" id="SM00089">
    <property type="entry name" value="PKD"/>
    <property type="match status" value="7"/>
</dbReference>